<name>A0A9Q9AX97_9PEZI</name>
<evidence type="ECO:0000313" key="1">
    <source>
        <dbReference type="EMBL" id="USW57622.1"/>
    </source>
</evidence>
<organism evidence="1 2">
    <name type="scientific">Septoria linicola</name>
    <dbReference type="NCBI Taxonomy" id="215465"/>
    <lineage>
        <taxon>Eukaryota</taxon>
        <taxon>Fungi</taxon>
        <taxon>Dikarya</taxon>
        <taxon>Ascomycota</taxon>
        <taxon>Pezizomycotina</taxon>
        <taxon>Dothideomycetes</taxon>
        <taxon>Dothideomycetidae</taxon>
        <taxon>Mycosphaerellales</taxon>
        <taxon>Mycosphaerellaceae</taxon>
        <taxon>Septoria</taxon>
    </lineage>
</organism>
<accession>A0A9Q9AX97</accession>
<dbReference type="EMBL" id="CP099427">
    <property type="protein sequence ID" value="USW57622.1"/>
    <property type="molecule type" value="Genomic_DNA"/>
</dbReference>
<reference evidence="1" key="1">
    <citation type="submission" date="2022-06" db="EMBL/GenBank/DDBJ databases">
        <title>Complete genome sequences of two strains of the flax pathogen Septoria linicola.</title>
        <authorList>
            <person name="Lapalu N."/>
            <person name="Simon A."/>
            <person name="Demenou B."/>
            <person name="Paumier D."/>
            <person name="Guillot M.-P."/>
            <person name="Gout L."/>
            <person name="Valade R."/>
        </authorList>
    </citation>
    <scope>NUCLEOTIDE SEQUENCE</scope>
    <source>
        <strain evidence="1">SE15195</strain>
    </source>
</reference>
<dbReference type="OrthoDB" id="5383784at2759"/>
<gene>
    <name evidence="1" type="ORF">Slin15195_G109410</name>
</gene>
<dbReference type="Proteomes" id="UP001056384">
    <property type="component" value="Chromosome 10"/>
</dbReference>
<keyword evidence="2" id="KW-1185">Reference proteome</keyword>
<proteinExistence type="predicted"/>
<evidence type="ECO:0000313" key="2">
    <source>
        <dbReference type="Proteomes" id="UP001056384"/>
    </source>
</evidence>
<protein>
    <submittedName>
        <fullName evidence="1">Uncharacterized protein</fullName>
    </submittedName>
</protein>
<sequence length="532" mass="59369">MGRRQYLERLALGRSAFQDIASEQFSISTAVPDSPTSQTATGHEYTQQYDSRGRAINPDIEQFNAEQRKAQNEVLALVGVVERKDEIDHSNGVRYEAIQKERQTLLEDEQSRGELLEYAIYASSFLVHLWPDSFRQRIQIGLYDRHNSVADILSAEWHHIWSGGTRSSLSKRFPGALDNMAVATTRTLLMYGAGEVTSRIQELILVSKFGRKTKMLLHHSVEWALEMVVLGIDVLLLPFEFHAATQRLGLAPALPPYPSLRSFLPAWYAGSFHTFGWRGAIGLRFTEQFTSPAAFLIMHKMVAYDAAESVLPIFHLVTDFRFPAVDDDPTKVVAPRIAQDPIGWVLYQCYSLRSSFLRRSGWTIIKRNNEARRLPEHEMGTRSVADNEIVPVHRSTVLAQLPAQFLSDAIDAFLTRLISLPFEALMMRTIAASYLAATAPNTALSHLYAPFGGGPLTQGWKGLAQYAGRIGLSLALSAAADVILFQGVFSAVKSVGTKHFDWGQKGRIGRIIYTEEGFGVREGASSTIEQIH</sequence>
<dbReference type="AlphaFoldDB" id="A0A9Q9AX97"/>